<dbReference type="Pfam" id="PF12706">
    <property type="entry name" value="Lactamase_B_2"/>
    <property type="match status" value="1"/>
</dbReference>
<feature type="domain" description="Metallo-beta-lactamase" evidence="1">
    <location>
        <begin position="25"/>
        <end position="216"/>
    </location>
</feature>
<dbReference type="SMART" id="SM00849">
    <property type="entry name" value="Lactamase_B"/>
    <property type="match status" value="1"/>
</dbReference>
<dbReference type="PANTHER" id="PTHR42663:SF4">
    <property type="entry name" value="SLL1036 PROTEIN"/>
    <property type="match status" value="1"/>
</dbReference>
<sequence>MIVRCWGARGSISVSGKEYVKYGGDTSCIEIRTQEEKVIIVDAGSGIRGLGNQLLEERRFEYSLLFTHAHWDHVIGFPFFKPIYHPGVRMEIFGCPFVATSAQEMLSRILRPPNFPLTLADLRAHLTCRTSCVEPFEIGSMRITPIPLSHPDGGGGYRFEEDGKSFVLLTDNELTYRHPGGLSYEDYIRFCEGADLLIHDAEYTEADYLKKKAWGHTVYRDALRLAMDAGVAKLGLFHHNQDRTDSELDAMVEDCRRSILLGEHRLDCFALQQEMEIYL</sequence>
<name>A0A1H8A6Q6_9BACT</name>
<dbReference type="AlphaFoldDB" id="A0A1H8A6Q6"/>
<dbReference type="SUPFAM" id="SSF56281">
    <property type="entry name" value="Metallo-hydrolase/oxidoreductase"/>
    <property type="match status" value="1"/>
</dbReference>
<dbReference type="Proteomes" id="UP000198744">
    <property type="component" value="Unassembled WGS sequence"/>
</dbReference>
<evidence type="ECO:0000259" key="1">
    <source>
        <dbReference type="SMART" id="SM00849"/>
    </source>
</evidence>
<keyword evidence="3" id="KW-1185">Reference proteome</keyword>
<proteinExistence type="predicted"/>
<dbReference type="RefSeq" id="WP_093884529.1">
    <property type="nucleotide sequence ID" value="NZ_FOBS01000031.1"/>
</dbReference>
<protein>
    <submittedName>
        <fullName evidence="2">Phosphoribosyl 1,2-cyclic phosphodiesterase</fullName>
    </submittedName>
</protein>
<dbReference type="OrthoDB" id="9803916at2"/>
<reference evidence="2 3" key="1">
    <citation type="submission" date="2016-10" db="EMBL/GenBank/DDBJ databases">
        <authorList>
            <person name="de Groot N.N."/>
        </authorList>
    </citation>
    <scope>NUCLEOTIDE SEQUENCE [LARGE SCALE GENOMIC DNA]</scope>
    <source>
        <strain evidence="2 3">DSM 8423</strain>
    </source>
</reference>
<evidence type="ECO:0000313" key="2">
    <source>
        <dbReference type="EMBL" id="SEM66243.1"/>
    </source>
</evidence>
<gene>
    <name evidence="2" type="ORF">SAMN04489760_13127</name>
</gene>
<dbReference type="Gene3D" id="3.60.15.10">
    <property type="entry name" value="Ribonuclease Z/Hydroxyacylglutathione hydrolase-like"/>
    <property type="match status" value="1"/>
</dbReference>
<dbReference type="CDD" id="cd07715">
    <property type="entry name" value="TaR3-like_MBL-fold"/>
    <property type="match status" value="1"/>
</dbReference>
<dbReference type="STRING" id="43775.SAMN04489760_13127"/>
<dbReference type="PANTHER" id="PTHR42663">
    <property type="entry name" value="HYDROLASE C777.06C-RELATED-RELATED"/>
    <property type="match status" value="1"/>
</dbReference>
<dbReference type="EMBL" id="FOBS01000031">
    <property type="protein sequence ID" value="SEM66243.1"/>
    <property type="molecule type" value="Genomic_DNA"/>
</dbReference>
<dbReference type="InterPro" id="IPR001279">
    <property type="entry name" value="Metallo-B-lactamas"/>
</dbReference>
<accession>A0A1H8A6Q6</accession>
<dbReference type="InterPro" id="IPR036866">
    <property type="entry name" value="RibonucZ/Hydroxyglut_hydro"/>
</dbReference>
<organism evidence="2 3">
    <name type="scientific">Syntrophus gentianae</name>
    <dbReference type="NCBI Taxonomy" id="43775"/>
    <lineage>
        <taxon>Bacteria</taxon>
        <taxon>Pseudomonadati</taxon>
        <taxon>Thermodesulfobacteriota</taxon>
        <taxon>Syntrophia</taxon>
        <taxon>Syntrophales</taxon>
        <taxon>Syntrophaceae</taxon>
        <taxon>Syntrophus</taxon>
    </lineage>
</organism>
<evidence type="ECO:0000313" key="3">
    <source>
        <dbReference type="Proteomes" id="UP000198744"/>
    </source>
</evidence>